<feature type="binding site" evidence="13">
    <location>
        <position position="156"/>
    </location>
    <ligand>
        <name>Mg(2+)</name>
        <dbReference type="ChEBI" id="CHEBI:18420"/>
        <label>1</label>
    </ligand>
</feature>
<evidence type="ECO:0000313" key="15">
    <source>
        <dbReference type="EMBL" id="KKU62518.1"/>
    </source>
</evidence>
<protein>
    <recommendedName>
        <fullName evidence="13 14">Crossover junction endodeoxyribonuclease RuvC</fullName>
        <ecNumber evidence="13 14">3.1.21.10</ecNumber>
    </recommendedName>
    <alternativeName>
        <fullName evidence="13">Holliday junction nuclease RuvC</fullName>
    </alternativeName>
    <alternativeName>
        <fullName evidence="13">Holliday junction resolvase RuvC</fullName>
    </alternativeName>
</protein>
<dbReference type="GO" id="GO:0008821">
    <property type="term" value="F:crossover junction DNA endonuclease activity"/>
    <property type="evidence" value="ECO:0007669"/>
    <property type="project" value="UniProtKB-UniRule"/>
</dbReference>
<evidence type="ECO:0000313" key="16">
    <source>
        <dbReference type="Proteomes" id="UP000034364"/>
    </source>
</evidence>
<dbReference type="GO" id="GO:0006281">
    <property type="term" value="P:DNA repair"/>
    <property type="evidence" value="ECO:0007669"/>
    <property type="project" value="UniProtKB-UniRule"/>
</dbReference>
<evidence type="ECO:0000256" key="10">
    <source>
        <dbReference type="ARBA" id="ARBA00023172"/>
    </source>
</evidence>
<sequence>MRILGIDPGTATTGYGIIEFNGQEKFSLVDFGLISTSKTLPHGKRLDLIYESISSVITDSQPDVISIERLFFATNALTAIAVGQAIGVIKLAVHRSGIPSFDYTPMQVKLYVGGSGKADKKIMKTKVWQMLHSRRKYFMEIRDGSPFKISARTHLDNAADALALAICHARKFNPLTV</sequence>
<evidence type="ECO:0000256" key="11">
    <source>
        <dbReference type="ARBA" id="ARBA00023204"/>
    </source>
</evidence>
<evidence type="ECO:0000256" key="2">
    <source>
        <dbReference type="ARBA" id="ARBA00022490"/>
    </source>
</evidence>
<accession>A0A0G1U8K3</accession>
<evidence type="ECO:0000256" key="8">
    <source>
        <dbReference type="ARBA" id="ARBA00022842"/>
    </source>
</evidence>
<feature type="binding site" evidence="13">
    <location>
        <position position="68"/>
    </location>
    <ligand>
        <name>Mg(2+)</name>
        <dbReference type="ChEBI" id="CHEBI:18420"/>
        <label>2</label>
    </ligand>
</feature>
<evidence type="ECO:0000256" key="12">
    <source>
        <dbReference type="ARBA" id="ARBA00029354"/>
    </source>
</evidence>
<dbReference type="InterPro" id="IPR012337">
    <property type="entry name" value="RNaseH-like_sf"/>
</dbReference>
<dbReference type="CDD" id="cd16962">
    <property type="entry name" value="RuvC"/>
    <property type="match status" value="1"/>
</dbReference>
<dbReference type="GO" id="GO:0003677">
    <property type="term" value="F:DNA binding"/>
    <property type="evidence" value="ECO:0007669"/>
    <property type="project" value="UniProtKB-KW"/>
</dbReference>
<comment type="catalytic activity">
    <reaction evidence="12 13">
        <text>Endonucleolytic cleavage at a junction such as a reciprocal single-stranded crossover between two homologous DNA duplexes (Holliday junction).</text>
        <dbReference type="EC" id="3.1.21.10"/>
    </reaction>
</comment>
<comment type="cofactor">
    <cofactor evidence="13">
        <name>Mg(2+)</name>
        <dbReference type="ChEBI" id="CHEBI:18420"/>
    </cofactor>
    <text evidence="13">Binds 2 Mg(2+) ion per subunit.</text>
</comment>
<dbReference type="Proteomes" id="UP000034364">
    <property type="component" value="Unassembled WGS sequence"/>
</dbReference>
<keyword evidence="5 13" id="KW-0255">Endonuclease</keyword>
<feature type="binding site" evidence="13">
    <location>
        <position position="7"/>
    </location>
    <ligand>
        <name>Mg(2+)</name>
        <dbReference type="ChEBI" id="CHEBI:18420"/>
        <label>1</label>
    </ligand>
</feature>
<dbReference type="InterPro" id="IPR002176">
    <property type="entry name" value="X-over_junc_endoDNase_RuvC"/>
</dbReference>
<evidence type="ECO:0000256" key="1">
    <source>
        <dbReference type="ARBA" id="ARBA00009518"/>
    </source>
</evidence>
<proteinExistence type="inferred from homology"/>
<dbReference type="GO" id="GO:0006310">
    <property type="term" value="P:DNA recombination"/>
    <property type="evidence" value="ECO:0007669"/>
    <property type="project" value="UniProtKB-UniRule"/>
</dbReference>
<keyword evidence="4 13" id="KW-0479">Metal-binding</keyword>
<dbReference type="Pfam" id="PF02075">
    <property type="entry name" value="RuvC"/>
    <property type="match status" value="1"/>
</dbReference>
<comment type="subcellular location">
    <subcellularLocation>
        <location evidence="13">Cytoplasm</location>
    </subcellularLocation>
</comment>
<feature type="active site" evidence="13">
    <location>
        <position position="68"/>
    </location>
</feature>
<dbReference type="EMBL" id="LCNV01000047">
    <property type="protein sequence ID" value="KKU62518.1"/>
    <property type="molecule type" value="Genomic_DNA"/>
</dbReference>
<reference evidence="15 16" key="1">
    <citation type="journal article" date="2015" name="Nature">
        <title>rRNA introns, odd ribosomes, and small enigmatic genomes across a large radiation of phyla.</title>
        <authorList>
            <person name="Brown C.T."/>
            <person name="Hug L.A."/>
            <person name="Thomas B.C."/>
            <person name="Sharon I."/>
            <person name="Castelle C.J."/>
            <person name="Singh A."/>
            <person name="Wilkins M.J."/>
            <person name="Williams K.H."/>
            <person name="Banfield J.F."/>
        </authorList>
    </citation>
    <scope>NUCLEOTIDE SEQUENCE [LARGE SCALE GENOMIC DNA]</scope>
</reference>
<keyword evidence="2 13" id="KW-0963">Cytoplasm</keyword>
<dbReference type="Gene3D" id="3.30.420.10">
    <property type="entry name" value="Ribonuclease H-like superfamily/Ribonuclease H"/>
    <property type="match status" value="1"/>
</dbReference>
<keyword evidence="6 13" id="KW-0227">DNA damage</keyword>
<dbReference type="NCBIfam" id="TIGR00228">
    <property type="entry name" value="ruvC"/>
    <property type="match status" value="1"/>
</dbReference>
<dbReference type="PRINTS" id="PR00696">
    <property type="entry name" value="RSOLVASERUVC"/>
</dbReference>
<evidence type="ECO:0000256" key="3">
    <source>
        <dbReference type="ARBA" id="ARBA00022722"/>
    </source>
</evidence>
<dbReference type="GO" id="GO:0005737">
    <property type="term" value="C:cytoplasm"/>
    <property type="evidence" value="ECO:0007669"/>
    <property type="project" value="UniProtKB-SubCell"/>
</dbReference>
<feature type="active site" evidence="13">
    <location>
        <position position="7"/>
    </location>
</feature>
<evidence type="ECO:0000256" key="4">
    <source>
        <dbReference type="ARBA" id="ARBA00022723"/>
    </source>
</evidence>
<evidence type="ECO:0000256" key="7">
    <source>
        <dbReference type="ARBA" id="ARBA00022801"/>
    </source>
</evidence>
<dbReference type="EC" id="3.1.21.10" evidence="13 14"/>
<comment type="function">
    <text evidence="13">The RuvA-RuvB-RuvC complex processes Holliday junction (HJ) DNA during genetic recombination and DNA repair. Endonuclease that resolves HJ intermediates. Cleaves cruciform DNA by making single-stranded nicks across the HJ at symmetrical positions within the homologous arms, yielding a 5'-phosphate and a 3'-hydroxyl group; requires a central core of homology in the junction. The consensus cleavage sequence is 5'-(A/T)TT(C/G)-3'. Cleavage occurs on the 3'-side of the TT dinucleotide at the point of strand exchange. HJ branch migration catalyzed by RuvA-RuvB allows RuvC to scan DNA until it finds its consensus sequence, where it cleaves and resolves the cruciform DNA.</text>
</comment>
<dbReference type="GO" id="GO:0048476">
    <property type="term" value="C:Holliday junction resolvase complex"/>
    <property type="evidence" value="ECO:0007669"/>
    <property type="project" value="UniProtKB-UniRule"/>
</dbReference>
<keyword evidence="9 13" id="KW-0238">DNA-binding</keyword>
<comment type="subunit">
    <text evidence="13">Homodimer which binds Holliday junction (HJ) DNA. The HJ becomes 2-fold symmetrical on binding to RuvC with unstacked arms; it has a different conformation from HJ DNA in complex with RuvA. In the full resolvosome a probable DNA-RuvA(4)-RuvB(12)-RuvC(2) complex forms which resolves the HJ.</text>
</comment>
<evidence type="ECO:0000256" key="13">
    <source>
        <dbReference type="HAMAP-Rule" id="MF_00034"/>
    </source>
</evidence>
<dbReference type="PANTHER" id="PTHR30194">
    <property type="entry name" value="CROSSOVER JUNCTION ENDODEOXYRIBONUCLEASE RUVC"/>
    <property type="match status" value="1"/>
</dbReference>
<comment type="similarity">
    <text evidence="1 13">Belongs to the RuvC family.</text>
</comment>
<dbReference type="InterPro" id="IPR036397">
    <property type="entry name" value="RNaseH_sf"/>
</dbReference>
<name>A0A0G1U8K3_9BACT</name>
<keyword evidence="8 13" id="KW-0460">Magnesium</keyword>
<feature type="active site" evidence="13">
    <location>
        <position position="156"/>
    </location>
</feature>
<comment type="caution">
    <text evidence="15">The sequence shown here is derived from an EMBL/GenBank/DDBJ whole genome shotgun (WGS) entry which is preliminary data.</text>
</comment>
<dbReference type="PANTHER" id="PTHR30194:SF3">
    <property type="entry name" value="CROSSOVER JUNCTION ENDODEOXYRIBONUCLEASE RUVC"/>
    <property type="match status" value="1"/>
</dbReference>
<evidence type="ECO:0000256" key="5">
    <source>
        <dbReference type="ARBA" id="ARBA00022759"/>
    </source>
</evidence>
<dbReference type="FunFam" id="3.30.420.10:FF:000002">
    <property type="entry name" value="Crossover junction endodeoxyribonuclease RuvC"/>
    <property type="match status" value="1"/>
</dbReference>
<keyword evidence="7 13" id="KW-0378">Hydrolase</keyword>
<keyword evidence="11 13" id="KW-0234">DNA repair</keyword>
<dbReference type="AlphaFoldDB" id="A0A0G1U8K3"/>
<gene>
    <name evidence="13" type="primary">ruvC</name>
    <name evidence="15" type="ORF">UX87_C0047G0007</name>
</gene>
<evidence type="ECO:0000256" key="9">
    <source>
        <dbReference type="ARBA" id="ARBA00023125"/>
    </source>
</evidence>
<dbReference type="GO" id="GO:0000287">
    <property type="term" value="F:magnesium ion binding"/>
    <property type="evidence" value="ECO:0007669"/>
    <property type="project" value="UniProtKB-UniRule"/>
</dbReference>
<organism evidence="15 16">
    <name type="scientific">Candidatus Amesbacteria bacterium GW2011_GWA1_47_16</name>
    <dbReference type="NCBI Taxonomy" id="1618353"/>
    <lineage>
        <taxon>Bacteria</taxon>
        <taxon>Candidatus Amesiibacteriota</taxon>
    </lineage>
</organism>
<evidence type="ECO:0000256" key="6">
    <source>
        <dbReference type="ARBA" id="ARBA00022763"/>
    </source>
</evidence>
<dbReference type="HAMAP" id="MF_00034">
    <property type="entry name" value="RuvC"/>
    <property type="match status" value="1"/>
</dbReference>
<keyword evidence="10 13" id="KW-0233">DNA recombination</keyword>
<keyword evidence="3 13" id="KW-0540">Nuclease</keyword>
<dbReference type="PATRIC" id="fig|1618353.3.peg.1055"/>
<dbReference type="SUPFAM" id="SSF53098">
    <property type="entry name" value="Ribonuclease H-like"/>
    <property type="match status" value="1"/>
</dbReference>
<evidence type="ECO:0000256" key="14">
    <source>
        <dbReference type="NCBIfam" id="TIGR00228"/>
    </source>
</evidence>